<dbReference type="InterPro" id="IPR023885">
    <property type="entry name" value="4Fe4S-binding_SPASM_dom"/>
</dbReference>
<dbReference type="InterPro" id="IPR013785">
    <property type="entry name" value="Aldolase_TIM"/>
</dbReference>
<dbReference type="GO" id="GO:0003824">
    <property type="term" value="F:catalytic activity"/>
    <property type="evidence" value="ECO:0007669"/>
    <property type="project" value="InterPro"/>
</dbReference>
<evidence type="ECO:0000256" key="6">
    <source>
        <dbReference type="ARBA" id="ARBA00023014"/>
    </source>
</evidence>
<dbReference type="InterPro" id="IPR050377">
    <property type="entry name" value="Radical_SAM_PqqE_MftC-like"/>
</dbReference>
<dbReference type="PANTHER" id="PTHR11228:SF7">
    <property type="entry name" value="PQQA PEPTIDE CYCLASE"/>
    <property type="match status" value="1"/>
</dbReference>
<proteinExistence type="predicted"/>
<dbReference type="InterPro" id="IPR017200">
    <property type="entry name" value="PqqE-like"/>
</dbReference>
<dbReference type="CDD" id="cd01335">
    <property type="entry name" value="Radical_SAM"/>
    <property type="match status" value="1"/>
</dbReference>
<dbReference type="Proteomes" id="UP000769766">
    <property type="component" value="Unassembled WGS sequence"/>
</dbReference>
<dbReference type="SFLD" id="SFLDS00029">
    <property type="entry name" value="Radical_SAM"/>
    <property type="match status" value="1"/>
</dbReference>
<keyword evidence="2" id="KW-0004">4Fe-4S</keyword>
<protein>
    <submittedName>
        <fullName evidence="8">Radical SAM protein</fullName>
    </submittedName>
</protein>
<evidence type="ECO:0000256" key="2">
    <source>
        <dbReference type="ARBA" id="ARBA00022485"/>
    </source>
</evidence>
<dbReference type="Gene3D" id="3.20.20.70">
    <property type="entry name" value="Aldolase class I"/>
    <property type="match status" value="1"/>
</dbReference>
<dbReference type="SUPFAM" id="SSF102114">
    <property type="entry name" value="Radical SAM enzymes"/>
    <property type="match status" value="1"/>
</dbReference>
<dbReference type="InterPro" id="IPR058240">
    <property type="entry name" value="rSAM_sf"/>
</dbReference>
<dbReference type="Pfam" id="PF13186">
    <property type="entry name" value="SPASM"/>
    <property type="match status" value="1"/>
</dbReference>
<keyword evidence="3" id="KW-0949">S-adenosyl-L-methionine</keyword>
<dbReference type="GO" id="GO:0051539">
    <property type="term" value="F:4 iron, 4 sulfur cluster binding"/>
    <property type="evidence" value="ECO:0007669"/>
    <property type="project" value="UniProtKB-KW"/>
</dbReference>
<evidence type="ECO:0000256" key="1">
    <source>
        <dbReference type="ARBA" id="ARBA00001966"/>
    </source>
</evidence>
<dbReference type="PIRSF" id="PIRSF037420">
    <property type="entry name" value="PQQ_syn_pqqE"/>
    <property type="match status" value="1"/>
</dbReference>
<evidence type="ECO:0000256" key="3">
    <source>
        <dbReference type="ARBA" id="ARBA00022691"/>
    </source>
</evidence>
<comment type="cofactor">
    <cofactor evidence="1">
        <name>[4Fe-4S] cluster</name>
        <dbReference type="ChEBI" id="CHEBI:49883"/>
    </cofactor>
</comment>
<keyword evidence="6" id="KW-0411">Iron-sulfur</keyword>
<gene>
    <name evidence="8" type="ORF">HYY20_14305</name>
</gene>
<evidence type="ECO:0000256" key="4">
    <source>
        <dbReference type="ARBA" id="ARBA00022723"/>
    </source>
</evidence>
<dbReference type="InterPro" id="IPR007197">
    <property type="entry name" value="rSAM"/>
</dbReference>
<comment type="caution">
    <text evidence="8">The sequence shown here is derived from an EMBL/GenBank/DDBJ whole genome shotgun (WGS) entry which is preliminary data.</text>
</comment>
<name>A0A932CR69_UNCTE</name>
<evidence type="ECO:0000313" key="9">
    <source>
        <dbReference type="Proteomes" id="UP000769766"/>
    </source>
</evidence>
<keyword evidence="4" id="KW-0479">Metal-binding</keyword>
<evidence type="ECO:0000259" key="7">
    <source>
        <dbReference type="PROSITE" id="PS51918"/>
    </source>
</evidence>
<feature type="domain" description="Radical SAM core" evidence="7">
    <location>
        <begin position="36"/>
        <end position="260"/>
    </location>
</feature>
<accession>A0A932CR69</accession>
<dbReference type="PROSITE" id="PS51918">
    <property type="entry name" value="RADICAL_SAM"/>
    <property type="match status" value="1"/>
</dbReference>
<dbReference type="AlphaFoldDB" id="A0A932CR69"/>
<dbReference type="PANTHER" id="PTHR11228">
    <property type="entry name" value="RADICAL SAM DOMAIN PROTEIN"/>
    <property type="match status" value="1"/>
</dbReference>
<evidence type="ECO:0000256" key="5">
    <source>
        <dbReference type="ARBA" id="ARBA00023004"/>
    </source>
</evidence>
<dbReference type="SFLD" id="SFLDG01067">
    <property type="entry name" value="SPASM/twitch_domain_containing"/>
    <property type="match status" value="1"/>
</dbReference>
<reference evidence="8" key="1">
    <citation type="submission" date="2020-07" db="EMBL/GenBank/DDBJ databases">
        <title>Huge and variable diversity of episymbiotic CPR bacteria and DPANN archaea in groundwater ecosystems.</title>
        <authorList>
            <person name="He C.Y."/>
            <person name="Keren R."/>
            <person name="Whittaker M."/>
            <person name="Farag I.F."/>
            <person name="Doudna J."/>
            <person name="Cate J.H.D."/>
            <person name="Banfield J.F."/>
        </authorList>
    </citation>
    <scope>NUCLEOTIDE SEQUENCE</scope>
    <source>
        <strain evidence="8">NC_groundwater_672_Ag_B-0.1um_62_36</strain>
    </source>
</reference>
<sequence>MSGERICVNPVATEGRTEELPLNLFVDFERAPYINQVRPYQVEVELTSKCAGSCRYCYASSTTATEIFLPTERVLRLINESAELGVQKMCWMGGDPQLHRDWYDIVRYAADKGLKNFFITSGLLSREDIRKLCRLGDAIEAVTIHIDTIDPEDYAVLHANPKTREQKMQGYRSLLEAGYPSAKVGNCITVTQANARSIPQTIDWFVDEMGSPCILLIAFKGEGFGGAHHDWEPTVEQFRQVAEHRARKLGDFWLRMGSMDAVMYYCRSTFTIQYDGSVSPCPCVRDLRKGNILQEGLREIYQRNADDLLYNAPIKGPCGTCDNRDVCFGCRATAYHYTGDVYASDPKCFLNPEAKDRMLPCRM</sequence>
<dbReference type="GO" id="GO:0046872">
    <property type="term" value="F:metal ion binding"/>
    <property type="evidence" value="ECO:0007669"/>
    <property type="project" value="UniProtKB-KW"/>
</dbReference>
<evidence type="ECO:0000313" key="8">
    <source>
        <dbReference type="EMBL" id="MBI2878045.1"/>
    </source>
</evidence>
<dbReference type="NCBIfam" id="TIGR04085">
    <property type="entry name" value="rSAM_more_4Fe4S"/>
    <property type="match status" value="1"/>
</dbReference>
<keyword evidence="5" id="KW-0408">Iron</keyword>
<dbReference type="EMBL" id="JACPRF010000438">
    <property type="protein sequence ID" value="MBI2878045.1"/>
    <property type="molecule type" value="Genomic_DNA"/>
</dbReference>
<organism evidence="8 9">
    <name type="scientific">Tectimicrobiota bacterium</name>
    <dbReference type="NCBI Taxonomy" id="2528274"/>
    <lineage>
        <taxon>Bacteria</taxon>
        <taxon>Pseudomonadati</taxon>
        <taxon>Nitrospinota/Tectimicrobiota group</taxon>
        <taxon>Candidatus Tectimicrobiota</taxon>
    </lineage>
</organism>
<dbReference type="Pfam" id="PF04055">
    <property type="entry name" value="Radical_SAM"/>
    <property type="match status" value="1"/>
</dbReference>